<reference evidence="7" key="1">
    <citation type="submission" date="2021-01" db="EMBL/GenBank/DDBJ databases">
        <title>Modified the classification status of verrucomicrobia.</title>
        <authorList>
            <person name="Feng X."/>
        </authorList>
    </citation>
    <scope>NUCLEOTIDE SEQUENCE</scope>
    <source>
        <strain evidence="7">KCTC 12986</strain>
    </source>
</reference>
<evidence type="ECO:0000256" key="1">
    <source>
        <dbReference type="ARBA" id="ARBA00010838"/>
    </source>
</evidence>
<gene>
    <name evidence="7" type="ORF">JIN78_10390</name>
</gene>
<feature type="compositionally biased region" description="Basic and acidic residues" evidence="5">
    <location>
        <begin position="721"/>
        <end position="734"/>
    </location>
</feature>
<proteinExistence type="inferred from homology"/>
<dbReference type="Proteomes" id="UP000604083">
    <property type="component" value="Unassembled WGS sequence"/>
</dbReference>
<comment type="caution">
    <text evidence="7">The sequence shown here is derived from an EMBL/GenBank/DDBJ whole genome shotgun (WGS) entry which is preliminary data.</text>
</comment>
<dbReference type="Gene3D" id="3.20.20.80">
    <property type="entry name" value="Glycosidases"/>
    <property type="match status" value="2"/>
</dbReference>
<evidence type="ECO:0000256" key="5">
    <source>
        <dbReference type="SAM" id="MobiDB-lite"/>
    </source>
</evidence>
<organism evidence="7 8">
    <name type="scientific">Roseibacillus ishigakijimensis</name>
    <dbReference type="NCBI Taxonomy" id="454146"/>
    <lineage>
        <taxon>Bacteria</taxon>
        <taxon>Pseudomonadati</taxon>
        <taxon>Verrucomicrobiota</taxon>
        <taxon>Verrucomicrobiia</taxon>
        <taxon>Verrucomicrobiales</taxon>
        <taxon>Verrucomicrobiaceae</taxon>
        <taxon>Roseibacillus</taxon>
    </lineage>
</organism>
<sequence length="734" mass="82915">MPYPPHFLFGVANADHQVEAHDPEREDVWDLWERSQNLTPRKQAVDFWNRYPEDIDRAAELGCQIFRFSIAWARVQPGRDKWDESAIQHYRELAEYIRGKGMKVMITLVHFTWPVWLEREGGLIGPHFPDRFADYGEKMARELGDLADYWITFNEPTQLVYGFIKPWWQNRYYMPPGLPEGTGASGEAEAIGKLVHNLFSAHARARVRIKGLHPEAKVGSNPLVTGFPPWLQHILDNQAHSRWLLKATYRFSMAEPLISGKGKVDLVIGGITHESHANLSFSDPYLTSGKAILVRNDNTIFSLADLEHTTAGYVGPAADRALASTHLPEECQLRAFASYEEGRTALLEGSICALYGDEMFLYPPQLPAQSRFRLLKNGITREAHTIGMPLGHNGLLSLLNRVIATFNCEEYGACAPDRPEQAVGKPLQPLSLGDFFANDSRPGHKRLIDGEGLRRIRRRGRLKVGIHADAPGICPGCPEEGVEVGLVRQVAQKIFNDPDKIEFVPLDANKPLRVLETKASPLNRLWRFAGAAGLIANSNWWYLGIRGKLPETLCPEEAHQAQDFVGLDYYWGLPTSRILQFNRLVEAGEGRFLNAPVWPEGLGHALRRYHRWFPEQEILIVENGSVPLADGLTRGEYLKAHLAEVEKACAEGVPVSAYFLWSLTSNREWGHPFNDQTDFGLYHVALETDPDLKREPTPEVEFYRNYIAEKLGREAFTPPQSDEHPVHPDENEPT</sequence>
<evidence type="ECO:0000259" key="6">
    <source>
        <dbReference type="SMART" id="SM00062"/>
    </source>
</evidence>
<name>A0A934VHY0_9BACT</name>
<dbReference type="Gene3D" id="3.40.190.10">
    <property type="entry name" value="Periplasmic binding protein-like II"/>
    <property type="match status" value="2"/>
</dbReference>
<feature type="region of interest" description="Disordered" evidence="5">
    <location>
        <begin position="714"/>
        <end position="734"/>
    </location>
</feature>
<dbReference type="GO" id="GO:0016052">
    <property type="term" value="P:carbohydrate catabolic process"/>
    <property type="evidence" value="ECO:0007669"/>
    <property type="project" value="TreeGrafter"/>
</dbReference>
<dbReference type="SUPFAM" id="SSF51445">
    <property type="entry name" value="(Trans)glycosidases"/>
    <property type="match status" value="2"/>
</dbReference>
<dbReference type="PRINTS" id="PR00131">
    <property type="entry name" value="GLHYDRLASE1"/>
</dbReference>
<evidence type="ECO:0000256" key="2">
    <source>
        <dbReference type="ARBA" id="ARBA00022801"/>
    </source>
</evidence>
<dbReference type="PANTHER" id="PTHR10353:SF209">
    <property type="entry name" value="GALACTOLIPID GALACTOSYLTRANSFERASE SFR2, CHLOROPLASTIC"/>
    <property type="match status" value="1"/>
</dbReference>
<dbReference type="RefSeq" id="WP_200391904.1">
    <property type="nucleotide sequence ID" value="NZ_JAENIO010000024.1"/>
</dbReference>
<keyword evidence="3" id="KW-0326">Glycosidase</keyword>
<evidence type="ECO:0000313" key="8">
    <source>
        <dbReference type="Proteomes" id="UP000604083"/>
    </source>
</evidence>
<dbReference type="EMBL" id="JAENIO010000024">
    <property type="protein sequence ID" value="MBK1834468.1"/>
    <property type="molecule type" value="Genomic_DNA"/>
</dbReference>
<dbReference type="Pfam" id="PF00232">
    <property type="entry name" value="Glyco_hydro_1"/>
    <property type="match status" value="2"/>
</dbReference>
<accession>A0A934VHY0</accession>
<protein>
    <submittedName>
        <fullName evidence="7">Family 1 glycosylhydrolase</fullName>
    </submittedName>
</protein>
<keyword evidence="2" id="KW-0378">Hydrolase</keyword>
<evidence type="ECO:0000256" key="3">
    <source>
        <dbReference type="ARBA" id="ARBA00023295"/>
    </source>
</evidence>
<evidence type="ECO:0000313" key="7">
    <source>
        <dbReference type="EMBL" id="MBK1834468.1"/>
    </source>
</evidence>
<keyword evidence="8" id="KW-1185">Reference proteome</keyword>
<dbReference type="GO" id="GO:0008422">
    <property type="term" value="F:beta-glucosidase activity"/>
    <property type="evidence" value="ECO:0007669"/>
    <property type="project" value="TreeGrafter"/>
</dbReference>
<dbReference type="InterPro" id="IPR001360">
    <property type="entry name" value="Glyco_hydro_1"/>
</dbReference>
<feature type="domain" description="Solute-binding protein family 3/N-terminal" evidence="6">
    <location>
        <begin position="215"/>
        <end position="415"/>
    </location>
</feature>
<dbReference type="SUPFAM" id="SSF53850">
    <property type="entry name" value="Periplasmic binding protein-like II"/>
    <property type="match status" value="1"/>
</dbReference>
<dbReference type="InterPro" id="IPR017853">
    <property type="entry name" value="GH"/>
</dbReference>
<dbReference type="AlphaFoldDB" id="A0A934VHY0"/>
<dbReference type="SMART" id="SM00062">
    <property type="entry name" value="PBPb"/>
    <property type="match status" value="1"/>
</dbReference>
<dbReference type="PANTHER" id="PTHR10353">
    <property type="entry name" value="GLYCOSYL HYDROLASE"/>
    <property type="match status" value="1"/>
</dbReference>
<dbReference type="GO" id="GO:0005829">
    <property type="term" value="C:cytosol"/>
    <property type="evidence" value="ECO:0007669"/>
    <property type="project" value="TreeGrafter"/>
</dbReference>
<comment type="similarity">
    <text evidence="1 4">Belongs to the glycosyl hydrolase 1 family.</text>
</comment>
<dbReference type="InterPro" id="IPR001638">
    <property type="entry name" value="Solute-binding_3/MltF_N"/>
</dbReference>
<evidence type="ECO:0000256" key="4">
    <source>
        <dbReference type="RuleBase" id="RU003690"/>
    </source>
</evidence>